<dbReference type="PANTHER" id="PTHR32015:SF1">
    <property type="entry name" value="LIPASE"/>
    <property type="match status" value="1"/>
</dbReference>
<evidence type="ECO:0000313" key="3">
    <source>
        <dbReference type="EMBL" id="OAA39726.1"/>
    </source>
</evidence>
<feature type="signal peptide" evidence="1">
    <location>
        <begin position="1"/>
        <end position="18"/>
    </location>
</feature>
<organism evidence="3 4">
    <name type="scientific">Metarhizium rileyi (strain RCEF 4871)</name>
    <name type="common">Nomuraea rileyi</name>
    <dbReference type="NCBI Taxonomy" id="1649241"/>
    <lineage>
        <taxon>Eukaryota</taxon>
        <taxon>Fungi</taxon>
        <taxon>Dikarya</taxon>
        <taxon>Ascomycota</taxon>
        <taxon>Pezizomycotina</taxon>
        <taxon>Sordariomycetes</taxon>
        <taxon>Hypocreomycetidae</taxon>
        <taxon>Hypocreales</taxon>
        <taxon>Clavicipitaceae</taxon>
        <taxon>Metarhizium</taxon>
    </lineage>
</organism>
<dbReference type="Pfam" id="PF00561">
    <property type="entry name" value="Abhydrolase_1"/>
    <property type="match status" value="1"/>
</dbReference>
<feature type="chain" id="PRO_5007884054" evidence="1">
    <location>
        <begin position="19"/>
        <end position="323"/>
    </location>
</feature>
<proteinExistence type="predicted"/>
<dbReference type="AlphaFoldDB" id="A0A167B763"/>
<dbReference type="OrthoDB" id="9974421at2759"/>
<dbReference type="InterPro" id="IPR029058">
    <property type="entry name" value="AB_hydrolase_fold"/>
</dbReference>
<evidence type="ECO:0000256" key="1">
    <source>
        <dbReference type="SAM" id="SignalP"/>
    </source>
</evidence>
<name>A0A167B763_METRR</name>
<dbReference type="SUPFAM" id="SSF53474">
    <property type="entry name" value="alpha/beta-Hydrolases"/>
    <property type="match status" value="1"/>
</dbReference>
<dbReference type="GO" id="GO:0016042">
    <property type="term" value="P:lipid catabolic process"/>
    <property type="evidence" value="ECO:0007669"/>
    <property type="project" value="InterPro"/>
</dbReference>
<dbReference type="GO" id="GO:0016298">
    <property type="term" value="F:lipase activity"/>
    <property type="evidence" value="ECO:0007669"/>
    <property type="project" value="TreeGrafter"/>
</dbReference>
<evidence type="ECO:0000259" key="2">
    <source>
        <dbReference type="Pfam" id="PF00561"/>
    </source>
</evidence>
<dbReference type="PANTHER" id="PTHR32015">
    <property type="entry name" value="FASTING INDUCED LIPASE"/>
    <property type="match status" value="1"/>
</dbReference>
<comment type="caution">
    <text evidence="3">The sequence shown here is derived from an EMBL/GenBank/DDBJ whole genome shotgun (WGS) entry which is preliminary data.</text>
</comment>
<protein>
    <submittedName>
        <fullName evidence="3">Secreted lipase</fullName>
    </submittedName>
</protein>
<dbReference type="STRING" id="1081105.A0A167B763"/>
<feature type="domain" description="AB hydrolase-1" evidence="2">
    <location>
        <begin position="79"/>
        <end position="187"/>
    </location>
</feature>
<dbReference type="EMBL" id="AZHC01000021">
    <property type="protein sequence ID" value="OAA39726.1"/>
    <property type="molecule type" value="Genomic_DNA"/>
</dbReference>
<dbReference type="Gene3D" id="3.40.50.1820">
    <property type="entry name" value="alpha/beta hydrolase"/>
    <property type="match status" value="1"/>
</dbReference>
<keyword evidence="4" id="KW-1185">Reference proteome</keyword>
<reference evidence="3 4" key="1">
    <citation type="journal article" date="2016" name="Genome Biol. Evol.">
        <title>Divergent and convergent evolution of fungal pathogenicity.</title>
        <authorList>
            <person name="Shang Y."/>
            <person name="Xiao G."/>
            <person name="Zheng P."/>
            <person name="Cen K."/>
            <person name="Zhan S."/>
            <person name="Wang C."/>
        </authorList>
    </citation>
    <scope>NUCLEOTIDE SEQUENCE [LARGE SCALE GENOMIC DNA]</scope>
    <source>
        <strain evidence="3 4">RCEF 4871</strain>
    </source>
</reference>
<accession>A0A167B763</accession>
<gene>
    <name evidence="3" type="ORF">NOR_06146</name>
</gene>
<dbReference type="InterPro" id="IPR000073">
    <property type="entry name" value="AB_hydrolase_1"/>
</dbReference>
<evidence type="ECO:0000313" key="4">
    <source>
        <dbReference type="Proteomes" id="UP000243498"/>
    </source>
</evidence>
<sequence>MRAYSALLLAFAASAVTASPLSSRQQQQQAQNDNPFTSWKKEGGSVAIDATKETKAKFSWLDFTPVTNDFSCKSTVHPNPIILLHALFVSKDLDLNFFQNWLKAQGYCTFSTNYGFIDGIPLGGVRPVNESSREVADFIHEVVEKTGASKVDLVGHSEGGLQALYVAKFRNVSHVIDKIVTIASPTHGTTAGGAYNIATALGKGFEELVNTLLKGVGCAACADFLTGSPVITELTTGPIVQPGNDVTVLASRFDTVATPPRTGFITEPGVENYFVQDFCPADLVGHVGLAIDKNVWYIVRNALDGDAKKKVQCGLSGLPFRRH</sequence>
<dbReference type="Proteomes" id="UP000243498">
    <property type="component" value="Unassembled WGS sequence"/>
</dbReference>
<dbReference type="InterPro" id="IPR002918">
    <property type="entry name" value="Lipase_EstA/Esterase_EstB"/>
</dbReference>
<keyword evidence="1" id="KW-0732">Signal</keyword>
<dbReference type="OMA" id="MPRYYLN"/>